<dbReference type="InterPro" id="IPR012902">
    <property type="entry name" value="N_methyl_site"/>
</dbReference>
<keyword evidence="3" id="KW-0472">Membrane</keyword>
<evidence type="ECO:0000256" key="3">
    <source>
        <dbReference type="SAM" id="Phobius"/>
    </source>
</evidence>
<dbReference type="GO" id="GO:0030420">
    <property type="term" value="P:establishment of competence for transformation"/>
    <property type="evidence" value="ECO:0007669"/>
    <property type="project" value="UniProtKB-KW"/>
</dbReference>
<reference evidence="4 5" key="1">
    <citation type="submission" date="2017-09" db="EMBL/GenBank/DDBJ databases">
        <title>Complete Genome Sequences of Two Strains of the Meat Spoilage Bacterium Brochothrix thermosphacta Isolated from Ground Chicken.</title>
        <authorList>
            <person name="Paoli G.C."/>
            <person name="Wijey C."/>
            <person name="Chen C.-Y."/>
            <person name="Nguyen L."/>
            <person name="Yan X."/>
            <person name="Irwin P.L."/>
        </authorList>
    </citation>
    <scope>NUCLEOTIDE SEQUENCE [LARGE SCALE GENOMIC DNA]</scope>
    <source>
        <strain evidence="4 5">BI</strain>
    </source>
</reference>
<name>A0A291BVK0_BROTH</name>
<evidence type="ECO:0000313" key="4">
    <source>
        <dbReference type="EMBL" id="ATF25213.1"/>
    </source>
</evidence>
<dbReference type="GO" id="GO:0009986">
    <property type="term" value="C:cell surface"/>
    <property type="evidence" value="ECO:0007669"/>
    <property type="project" value="UniProtKB-SubCell"/>
</dbReference>
<keyword evidence="2" id="KW-0178">Competence</keyword>
<accession>A0A291BVK0</accession>
<gene>
    <name evidence="4" type="ORF">CNY62_01765</name>
</gene>
<keyword evidence="3" id="KW-1133">Transmembrane helix</keyword>
<sequence>MEQYDGQEQSKKLKKNGFTLVECLIALILLPVFLKVAVSVMFGITQVHERWLQRQADMEWHMLVLYLQTEKQAVKKIDLSAKTMKWQLENTETLTFTLKNDKLMLKATNGGNITLLHDIVSKDSYFEKKKTTIHWFLVKQGRGLYEIKT</sequence>
<keyword evidence="5" id="KW-1185">Reference proteome</keyword>
<proteinExistence type="predicted"/>
<dbReference type="RefSeq" id="WP_081312136.1">
    <property type="nucleotide sequence ID" value="NZ_JBQDQK010000004.1"/>
</dbReference>
<dbReference type="KEGG" id="bths:CNY62_01765"/>
<evidence type="ECO:0000256" key="2">
    <source>
        <dbReference type="ARBA" id="ARBA00023287"/>
    </source>
</evidence>
<protein>
    <submittedName>
        <fullName evidence="4">Uncharacterized protein</fullName>
    </submittedName>
</protein>
<evidence type="ECO:0000313" key="5">
    <source>
        <dbReference type="Proteomes" id="UP000243591"/>
    </source>
</evidence>
<dbReference type="AlphaFoldDB" id="A0A291BVK0"/>
<feature type="transmembrane region" description="Helical" evidence="3">
    <location>
        <begin position="20"/>
        <end position="44"/>
    </location>
</feature>
<evidence type="ECO:0000256" key="1">
    <source>
        <dbReference type="ARBA" id="ARBA00004241"/>
    </source>
</evidence>
<organism evidence="4 5">
    <name type="scientific">Brochothrix thermosphacta</name>
    <name type="common">Microbacterium thermosphactum</name>
    <dbReference type="NCBI Taxonomy" id="2756"/>
    <lineage>
        <taxon>Bacteria</taxon>
        <taxon>Bacillati</taxon>
        <taxon>Bacillota</taxon>
        <taxon>Bacilli</taxon>
        <taxon>Bacillales</taxon>
        <taxon>Listeriaceae</taxon>
        <taxon>Brochothrix</taxon>
    </lineage>
</organism>
<dbReference type="STRING" id="2756.BFR44_01810"/>
<comment type="subcellular location">
    <subcellularLocation>
        <location evidence="1">Cell surface</location>
    </subcellularLocation>
</comment>
<keyword evidence="3" id="KW-0812">Transmembrane</keyword>
<dbReference type="Proteomes" id="UP000243591">
    <property type="component" value="Chromosome"/>
</dbReference>
<dbReference type="EMBL" id="CP023483">
    <property type="protein sequence ID" value="ATF25213.1"/>
    <property type="molecule type" value="Genomic_DNA"/>
</dbReference>
<dbReference type="NCBIfam" id="TIGR02532">
    <property type="entry name" value="IV_pilin_GFxxxE"/>
    <property type="match status" value="1"/>
</dbReference>